<evidence type="ECO:0000256" key="3">
    <source>
        <dbReference type="ARBA" id="ARBA00022448"/>
    </source>
</evidence>
<feature type="transmembrane region" description="Helical" evidence="8">
    <location>
        <begin position="221"/>
        <end position="242"/>
    </location>
</feature>
<proteinExistence type="inferred from homology"/>
<dbReference type="Pfam" id="PF01925">
    <property type="entry name" value="TauE"/>
    <property type="match status" value="1"/>
</dbReference>
<keyword evidence="4 8" id="KW-1003">Cell membrane</keyword>
<evidence type="ECO:0000256" key="2">
    <source>
        <dbReference type="ARBA" id="ARBA00009142"/>
    </source>
</evidence>
<feature type="transmembrane region" description="Helical" evidence="8">
    <location>
        <begin position="43"/>
        <end position="63"/>
    </location>
</feature>
<dbReference type="InterPro" id="IPR002781">
    <property type="entry name" value="TM_pro_TauE-like"/>
</dbReference>
<keyword evidence="6 8" id="KW-1133">Transmembrane helix</keyword>
<evidence type="ECO:0000256" key="7">
    <source>
        <dbReference type="ARBA" id="ARBA00023136"/>
    </source>
</evidence>
<evidence type="ECO:0000256" key="4">
    <source>
        <dbReference type="ARBA" id="ARBA00022475"/>
    </source>
</evidence>
<dbReference type="GO" id="GO:0005886">
    <property type="term" value="C:plasma membrane"/>
    <property type="evidence" value="ECO:0007669"/>
    <property type="project" value="UniProtKB-SubCell"/>
</dbReference>
<gene>
    <name evidence="9" type="ORF">K8W16_08810</name>
</gene>
<keyword evidence="3" id="KW-0813">Transport</keyword>
<protein>
    <recommendedName>
        <fullName evidence="8">Probable membrane transporter protein</fullName>
    </recommendedName>
</protein>
<dbReference type="RefSeq" id="WP_304122775.1">
    <property type="nucleotide sequence ID" value="NZ_DYZA01000176.1"/>
</dbReference>
<sequence>MDIPSLIVFFCWFVGGFVSGVTGIGGAMVAVPVAALFLPMHEVIPLSCILNASMDGSLAFLHFRQCRIPALWPLLLGALPGSFAGLAMLQMLPGTVLQGAVGILLIVYVLWQRVARAGERKKDSWLAGGAAGFGAGLLGTAISFDGPPAGAYALYQGWEPREVLGTLGIFFLLRSLFTCALQAKAGFYTPEVLEYAMYGIPASIIGAICAFPVVKRIRVELFRRALMVVIALAGLVCLWQSFA</sequence>
<feature type="transmembrane region" description="Helical" evidence="8">
    <location>
        <begin position="70"/>
        <end position="89"/>
    </location>
</feature>
<dbReference type="PANTHER" id="PTHR30269:SF37">
    <property type="entry name" value="MEMBRANE TRANSPORTER PROTEIN"/>
    <property type="match status" value="1"/>
</dbReference>
<evidence type="ECO:0000256" key="8">
    <source>
        <dbReference type="RuleBase" id="RU363041"/>
    </source>
</evidence>
<dbReference type="AlphaFoldDB" id="A0A921DRK1"/>
<evidence type="ECO:0000256" key="1">
    <source>
        <dbReference type="ARBA" id="ARBA00004651"/>
    </source>
</evidence>
<reference evidence="9" key="2">
    <citation type="submission" date="2021-09" db="EMBL/GenBank/DDBJ databases">
        <authorList>
            <person name="Gilroy R."/>
        </authorList>
    </citation>
    <scope>NUCLEOTIDE SEQUENCE</scope>
    <source>
        <strain evidence="9">ChiGjej2B2-19336</strain>
    </source>
</reference>
<keyword evidence="5 8" id="KW-0812">Transmembrane</keyword>
<organism evidence="9 10">
    <name type="scientific">Mailhella massiliensis</name>
    <dbReference type="NCBI Taxonomy" id="1903261"/>
    <lineage>
        <taxon>Bacteria</taxon>
        <taxon>Pseudomonadati</taxon>
        <taxon>Thermodesulfobacteriota</taxon>
        <taxon>Desulfovibrionia</taxon>
        <taxon>Desulfovibrionales</taxon>
        <taxon>Desulfovibrionaceae</taxon>
        <taxon>Mailhella</taxon>
    </lineage>
</organism>
<evidence type="ECO:0000256" key="5">
    <source>
        <dbReference type="ARBA" id="ARBA00022692"/>
    </source>
</evidence>
<keyword evidence="7 8" id="KW-0472">Membrane</keyword>
<reference evidence="9" key="1">
    <citation type="journal article" date="2021" name="PeerJ">
        <title>Extensive microbial diversity within the chicken gut microbiome revealed by metagenomics and culture.</title>
        <authorList>
            <person name="Gilroy R."/>
            <person name="Ravi A."/>
            <person name="Getino M."/>
            <person name="Pursley I."/>
            <person name="Horton D.L."/>
            <person name="Alikhan N.F."/>
            <person name="Baker D."/>
            <person name="Gharbi K."/>
            <person name="Hall N."/>
            <person name="Watson M."/>
            <person name="Adriaenssens E.M."/>
            <person name="Foster-Nyarko E."/>
            <person name="Jarju S."/>
            <person name="Secka A."/>
            <person name="Antonio M."/>
            <person name="Oren A."/>
            <person name="Chaudhuri R.R."/>
            <person name="La Ragione R."/>
            <person name="Hildebrand F."/>
            <person name="Pallen M.J."/>
        </authorList>
    </citation>
    <scope>NUCLEOTIDE SEQUENCE</scope>
    <source>
        <strain evidence="9">ChiGjej2B2-19336</strain>
    </source>
</reference>
<dbReference type="PANTHER" id="PTHR30269">
    <property type="entry name" value="TRANSMEMBRANE PROTEIN YFCA"/>
    <property type="match status" value="1"/>
</dbReference>
<comment type="similarity">
    <text evidence="2 8">Belongs to the 4-toluene sulfonate uptake permease (TSUP) (TC 2.A.102) family.</text>
</comment>
<evidence type="ECO:0000313" key="10">
    <source>
        <dbReference type="Proteomes" id="UP000698963"/>
    </source>
</evidence>
<dbReference type="InterPro" id="IPR052017">
    <property type="entry name" value="TSUP"/>
</dbReference>
<evidence type="ECO:0000256" key="6">
    <source>
        <dbReference type="ARBA" id="ARBA00022989"/>
    </source>
</evidence>
<feature type="transmembrane region" description="Helical" evidence="8">
    <location>
        <begin position="7"/>
        <end position="37"/>
    </location>
</feature>
<comment type="caution">
    <text evidence="9">The sequence shown here is derived from an EMBL/GenBank/DDBJ whole genome shotgun (WGS) entry which is preliminary data.</text>
</comment>
<feature type="transmembrane region" description="Helical" evidence="8">
    <location>
        <begin position="95"/>
        <end position="111"/>
    </location>
</feature>
<dbReference type="Proteomes" id="UP000698963">
    <property type="component" value="Unassembled WGS sequence"/>
</dbReference>
<name>A0A921DRK1_9BACT</name>
<feature type="transmembrane region" description="Helical" evidence="8">
    <location>
        <begin position="195"/>
        <end position="214"/>
    </location>
</feature>
<dbReference type="EMBL" id="DYZA01000176">
    <property type="protein sequence ID" value="HJD97729.1"/>
    <property type="molecule type" value="Genomic_DNA"/>
</dbReference>
<accession>A0A921DRK1</accession>
<evidence type="ECO:0000313" key="9">
    <source>
        <dbReference type="EMBL" id="HJD97729.1"/>
    </source>
</evidence>
<comment type="subcellular location">
    <subcellularLocation>
        <location evidence="1 8">Cell membrane</location>
        <topology evidence="1 8">Multi-pass membrane protein</topology>
    </subcellularLocation>
</comment>